<dbReference type="PANTHER" id="PTHR42789">
    <property type="entry name" value="D-ISOMER SPECIFIC 2-HYDROXYACID DEHYDROGENASE FAMILY PROTEIN (AFU_ORTHOLOGUE AFUA_6G10090)"/>
    <property type="match status" value="1"/>
</dbReference>
<dbReference type="OrthoDB" id="277029at2"/>
<reference evidence="8 9" key="1">
    <citation type="submission" date="2019-02" db="EMBL/GenBank/DDBJ databases">
        <title>Deep-cultivation of Planctomycetes and their phenomic and genomic characterization uncovers novel biology.</title>
        <authorList>
            <person name="Wiegand S."/>
            <person name="Jogler M."/>
            <person name="Boedeker C."/>
            <person name="Pinto D."/>
            <person name="Vollmers J."/>
            <person name="Rivas-Marin E."/>
            <person name="Kohn T."/>
            <person name="Peeters S.H."/>
            <person name="Heuer A."/>
            <person name="Rast P."/>
            <person name="Oberbeckmann S."/>
            <person name="Bunk B."/>
            <person name="Jeske O."/>
            <person name="Meyerdierks A."/>
            <person name="Storesund J.E."/>
            <person name="Kallscheuer N."/>
            <person name="Luecker S."/>
            <person name="Lage O.M."/>
            <person name="Pohl T."/>
            <person name="Merkel B.J."/>
            <person name="Hornburger P."/>
            <person name="Mueller R.-W."/>
            <person name="Bruemmer F."/>
            <person name="Labrenz M."/>
            <person name="Spormann A.M."/>
            <person name="Op den Camp H."/>
            <person name="Overmann J."/>
            <person name="Amann R."/>
            <person name="Jetten M.S.M."/>
            <person name="Mascher T."/>
            <person name="Medema M.H."/>
            <person name="Devos D.P."/>
            <person name="Kaster A.-K."/>
            <person name="Ovreas L."/>
            <person name="Rohde M."/>
            <person name="Galperin M.Y."/>
            <person name="Jogler C."/>
        </authorList>
    </citation>
    <scope>NUCLEOTIDE SEQUENCE [LARGE SCALE GENOMIC DNA]</scope>
    <source>
        <strain evidence="8 9">HG66A1</strain>
    </source>
</reference>
<dbReference type="Gene3D" id="3.40.50.720">
    <property type="entry name" value="NAD(P)-binding Rossmann-like Domain"/>
    <property type="match status" value="2"/>
</dbReference>
<evidence type="ECO:0000256" key="4">
    <source>
        <dbReference type="ARBA" id="ARBA00023027"/>
    </source>
</evidence>
<dbReference type="CDD" id="cd12172">
    <property type="entry name" value="PGDH_like_2"/>
    <property type="match status" value="1"/>
</dbReference>
<evidence type="ECO:0000259" key="6">
    <source>
        <dbReference type="Pfam" id="PF00389"/>
    </source>
</evidence>
<name>A0A517PGR4_9PLAN</name>
<comment type="similarity">
    <text evidence="1 5">Belongs to the D-isomer specific 2-hydroxyacid dehydrogenase family.</text>
</comment>
<dbReference type="InterPro" id="IPR006140">
    <property type="entry name" value="D-isomer_DH_NAD-bd"/>
</dbReference>
<dbReference type="Proteomes" id="UP000320421">
    <property type="component" value="Chromosome"/>
</dbReference>
<dbReference type="SUPFAM" id="SSF52283">
    <property type="entry name" value="Formate/glycerate dehydrogenase catalytic domain-like"/>
    <property type="match status" value="1"/>
</dbReference>
<evidence type="ECO:0000256" key="5">
    <source>
        <dbReference type="RuleBase" id="RU003719"/>
    </source>
</evidence>
<dbReference type="GO" id="GO:0008652">
    <property type="term" value="P:amino acid biosynthetic process"/>
    <property type="evidence" value="ECO:0007669"/>
    <property type="project" value="UniProtKB-KW"/>
</dbReference>
<keyword evidence="3 5" id="KW-0560">Oxidoreductase</keyword>
<feature type="domain" description="D-isomer specific 2-hydroxyacid dehydrogenase NAD-binding" evidence="7">
    <location>
        <begin position="112"/>
        <end position="285"/>
    </location>
</feature>
<dbReference type="InterPro" id="IPR029753">
    <property type="entry name" value="D-isomer_DH_CS"/>
</dbReference>
<evidence type="ECO:0000256" key="2">
    <source>
        <dbReference type="ARBA" id="ARBA00022605"/>
    </source>
</evidence>
<evidence type="ECO:0000259" key="7">
    <source>
        <dbReference type="Pfam" id="PF02826"/>
    </source>
</evidence>
<dbReference type="Pfam" id="PF02826">
    <property type="entry name" value="2-Hacid_dh_C"/>
    <property type="match status" value="1"/>
</dbReference>
<dbReference type="InterPro" id="IPR036291">
    <property type="entry name" value="NAD(P)-bd_dom_sf"/>
</dbReference>
<keyword evidence="4" id="KW-0520">NAD</keyword>
<dbReference type="PROSITE" id="PS00065">
    <property type="entry name" value="D_2_HYDROXYACID_DH_1"/>
    <property type="match status" value="1"/>
</dbReference>
<gene>
    <name evidence="8" type="primary">serA_1</name>
    <name evidence="8" type="ORF">HG66A1_03280</name>
</gene>
<dbReference type="FunFam" id="3.40.50.720:FF:000203">
    <property type="entry name" value="D-3-phosphoglycerate dehydrogenase (SerA)"/>
    <property type="match status" value="1"/>
</dbReference>
<dbReference type="InterPro" id="IPR006139">
    <property type="entry name" value="D-isomer_2_OHA_DH_cat_dom"/>
</dbReference>
<dbReference type="AlphaFoldDB" id="A0A517PGR4"/>
<evidence type="ECO:0000313" key="8">
    <source>
        <dbReference type="EMBL" id="QDT18567.1"/>
    </source>
</evidence>
<dbReference type="EC" id="1.1.1.95" evidence="8"/>
<dbReference type="SUPFAM" id="SSF51735">
    <property type="entry name" value="NAD(P)-binding Rossmann-fold domains"/>
    <property type="match status" value="1"/>
</dbReference>
<evidence type="ECO:0000256" key="3">
    <source>
        <dbReference type="ARBA" id="ARBA00023002"/>
    </source>
</evidence>
<dbReference type="RefSeq" id="WP_145180212.1">
    <property type="nucleotide sequence ID" value="NZ_CP036266.1"/>
</dbReference>
<protein>
    <submittedName>
        <fullName evidence="8">D-3-phosphoglycerate dehydrogenase</fullName>
        <ecNumber evidence="8">1.1.1.95</ecNumber>
    </submittedName>
</protein>
<feature type="domain" description="D-isomer specific 2-hydroxyacid dehydrogenase catalytic" evidence="6">
    <location>
        <begin position="19"/>
        <end position="316"/>
    </location>
</feature>
<keyword evidence="2" id="KW-0028">Amino-acid biosynthesis</keyword>
<evidence type="ECO:0000313" key="9">
    <source>
        <dbReference type="Proteomes" id="UP000320421"/>
    </source>
</evidence>
<dbReference type="Pfam" id="PF00389">
    <property type="entry name" value="2-Hacid_dh"/>
    <property type="match status" value="1"/>
</dbReference>
<dbReference type="PANTHER" id="PTHR42789:SF1">
    <property type="entry name" value="D-ISOMER SPECIFIC 2-HYDROXYACID DEHYDROGENASE FAMILY PROTEIN (AFU_ORTHOLOGUE AFUA_6G10090)"/>
    <property type="match status" value="1"/>
</dbReference>
<accession>A0A517PGR4</accession>
<dbReference type="InterPro" id="IPR050857">
    <property type="entry name" value="D-2-hydroxyacid_DH"/>
</dbReference>
<dbReference type="InterPro" id="IPR029752">
    <property type="entry name" value="D-isomer_DH_CS1"/>
</dbReference>
<keyword evidence="9" id="KW-1185">Reference proteome</keyword>
<organism evidence="8 9">
    <name type="scientific">Gimesia chilikensis</name>
    <dbReference type="NCBI Taxonomy" id="2605989"/>
    <lineage>
        <taxon>Bacteria</taxon>
        <taxon>Pseudomonadati</taxon>
        <taxon>Planctomycetota</taxon>
        <taxon>Planctomycetia</taxon>
        <taxon>Planctomycetales</taxon>
        <taxon>Planctomycetaceae</taxon>
        <taxon>Gimesia</taxon>
    </lineage>
</organism>
<proteinExistence type="inferred from homology"/>
<dbReference type="GO" id="GO:0051287">
    <property type="term" value="F:NAD binding"/>
    <property type="evidence" value="ECO:0007669"/>
    <property type="project" value="InterPro"/>
</dbReference>
<evidence type="ECO:0000256" key="1">
    <source>
        <dbReference type="ARBA" id="ARBA00005854"/>
    </source>
</evidence>
<dbReference type="GO" id="GO:0004617">
    <property type="term" value="F:phosphoglycerate dehydrogenase activity"/>
    <property type="evidence" value="ECO:0007669"/>
    <property type="project" value="UniProtKB-EC"/>
</dbReference>
<sequence length="329" mass="36100">MPRVICTAKMCEFGPHFEILQAAGFEVDTVPTDVDLRKEPHRVVEQVQGYDAVLAGAEIYSREVLAQLPDLRIVSRYGVGFDAVDLAAADDLDIAVTITPGVNHHSVAEQAFALLMGVARLTRSQDQAVRRGEWERALTPRVWGSTIGIVGLGRIGQAVATRAIGMGMHVLAYDPFANQEFVDQHGIKLVSLDDLLAQSDYVTLHLPVTPETVDLINKDSLAKMKQGSVLINTARGGLVDEDALIEALQSGHLRAAGLDVFKKEPLPVESPLIKMDNVLLSCHIGGLDQESHRDAYAMAAHNIVKLYQGEWPEECVVNLKQTPDWKWTR</sequence>
<dbReference type="PROSITE" id="PS00671">
    <property type="entry name" value="D_2_HYDROXYACID_DH_3"/>
    <property type="match status" value="1"/>
</dbReference>
<dbReference type="EMBL" id="CP036266">
    <property type="protein sequence ID" value="QDT18567.1"/>
    <property type="molecule type" value="Genomic_DNA"/>
</dbReference>